<dbReference type="GO" id="GO:0016787">
    <property type="term" value="F:hydrolase activity"/>
    <property type="evidence" value="ECO:0007669"/>
    <property type="project" value="UniProtKB-KW"/>
</dbReference>
<feature type="signal peptide" evidence="2">
    <location>
        <begin position="1"/>
        <end position="23"/>
    </location>
</feature>
<dbReference type="PANTHER" id="PTHR45648:SF17">
    <property type="entry name" value="GDSL ESTERASE_LIPASE"/>
    <property type="match status" value="1"/>
</dbReference>
<reference evidence="4" key="1">
    <citation type="submission" date="2016-06" db="EMBL/GenBank/DDBJ databases">
        <title>Parallel loss of symbiosis genes in relatives of nitrogen-fixing non-legume Parasponia.</title>
        <authorList>
            <person name="Van Velzen R."/>
            <person name="Holmer R."/>
            <person name="Bu F."/>
            <person name="Rutten L."/>
            <person name="Van Zeijl A."/>
            <person name="Liu W."/>
            <person name="Santuari L."/>
            <person name="Cao Q."/>
            <person name="Sharma T."/>
            <person name="Shen D."/>
            <person name="Roswanjaya Y."/>
            <person name="Wardhani T."/>
            <person name="Kalhor M.S."/>
            <person name="Jansen J."/>
            <person name="Van den Hoogen J."/>
            <person name="Gungor B."/>
            <person name="Hartog M."/>
            <person name="Hontelez J."/>
            <person name="Verver J."/>
            <person name="Yang W.-C."/>
            <person name="Schijlen E."/>
            <person name="Repin R."/>
            <person name="Schilthuizen M."/>
            <person name="Schranz E."/>
            <person name="Heidstra R."/>
            <person name="Miyata K."/>
            <person name="Fedorova E."/>
            <person name="Kohlen W."/>
            <person name="Bisseling T."/>
            <person name="Smit S."/>
            <person name="Geurts R."/>
        </authorList>
    </citation>
    <scope>NUCLEOTIDE SEQUENCE [LARGE SCALE GENOMIC DNA]</scope>
    <source>
        <strain evidence="4">cv. WU1-14</strain>
    </source>
</reference>
<dbReference type="InterPro" id="IPR051058">
    <property type="entry name" value="GDSL_Est/Lipase"/>
</dbReference>
<keyword evidence="2" id="KW-0732">Signal</keyword>
<sequence length="68" mass="7437">MAKRILIPLVLFWVNYMYVLCLAQANVPAIFILGDSTADVGTNNFLPGSNARADFPHNGVDFPQSIPT</sequence>
<gene>
    <name evidence="3" type="ORF">PanWU01x14_351020</name>
</gene>
<feature type="chain" id="PRO_5015138406" evidence="2">
    <location>
        <begin position="24"/>
        <end position="68"/>
    </location>
</feature>
<dbReference type="STRING" id="3476.A0A2P5AAV1"/>
<proteinExistence type="predicted"/>
<name>A0A2P5AAV1_PARAD</name>
<evidence type="ECO:0000313" key="4">
    <source>
        <dbReference type="Proteomes" id="UP000237105"/>
    </source>
</evidence>
<dbReference type="InterPro" id="IPR036514">
    <property type="entry name" value="SGNH_hydro_sf"/>
</dbReference>
<evidence type="ECO:0000313" key="3">
    <source>
        <dbReference type="EMBL" id="PON33666.1"/>
    </source>
</evidence>
<keyword evidence="4" id="KW-1185">Reference proteome</keyword>
<protein>
    <submittedName>
        <fullName evidence="3">SGNH hydrolase-type esterase domain containing protein</fullName>
    </submittedName>
</protein>
<dbReference type="PANTHER" id="PTHR45648">
    <property type="entry name" value="GDSL LIPASE/ACYLHYDROLASE FAMILY PROTEIN (AFU_ORTHOLOGUE AFUA_4G14700)"/>
    <property type="match status" value="1"/>
</dbReference>
<dbReference type="EMBL" id="JXTB01000713">
    <property type="protein sequence ID" value="PON33666.1"/>
    <property type="molecule type" value="Genomic_DNA"/>
</dbReference>
<keyword evidence="1 3" id="KW-0378">Hydrolase</keyword>
<evidence type="ECO:0000256" key="1">
    <source>
        <dbReference type="ARBA" id="ARBA00022801"/>
    </source>
</evidence>
<evidence type="ECO:0000256" key="2">
    <source>
        <dbReference type="SAM" id="SignalP"/>
    </source>
</evidence>
<dbReference type="OrthoDB" id="1600564at2759"/>
<organism evidence="3 4">
    <name type="scientific">Parasponia andersonii</name>
    <name type="common">Sponia andersonii</name>
    <dbReference type="NCBI Taxonomy" id="3476"/>
    <lineage>
        <taxon>Eukaryota</taxon>
        <taxon>Viridiplantae</taxon>
        <taxon>Streptophyta</taxon>
        <taxon>Embryophyta</taxon>
        <taxon>Tracheophyta</taxon>
        <taxon>Spermatophyta</taxon>
        <taxon>Magnoliopsida</taxon>
        <taxon>eudicotyledons</taxon>
        <taxon>Gunneridae</taxon>
        <taxon>Pentapetalae</taxon>
        <taxon>rosids</taxon>
        <taxon>fabids</taxon>
        <taxon>Rosales</taxon>
        <taxon>Cannabaceae</taxon>
        <taxon>Parasponia</taxon>
    </lineage>
</organism>
<dbReference type="AlphaFoldDB" id="A0A2P5AAV1"/>
<dbReference type="Proteomes" id="UP000237105">
    <property type="component" value="Unassembled WGS sequence"/>
</dbReference>
<dbReference type="Gene3D" id="3.40.50.1110">
    <property type="entry name" value="SGNH hydrolase"/>
    <property type="match status" value="1"/>
</dbReference>
<accession>A0A2P5AAV1</accession>
<comment type="caution">
    <text evidence="3">The sequence shown here is derived from an EMBL/GenBank/DDBJ whole genome shotgun (WGS) entry which is preliminary data.</text>
</comment>